<evidence type="ECO:0000259" key="2">
    <source>
        <dbReference type="PROSITE" id="PS51194"/>
    </source>
</evidence>
<gene>
    <name evidence="3" type="ORF">OXYTRIMIC_337</name>
</gene>
<dbReference type="EMBL" id="ARYC01019399">
    <property type="protein sequence ID" value="KEJ82462.1"/>
    <property type="molecule type" value="Genomic_DNA"/>
</dbReference>
<sequence>MLILNSQVGGLGLNLIAADRAVILDPDWNPQVDNQCIDRLYRIGQKKDVIVFRFITVGTVEEHMYRRQIYKSSMTNLAIEKECDDVQRIFDQESLEKLLNFDPNSNKCETLELLEQRNDKKNNTIETPSNQHTKNFLLNHELIEGISDHLEIFQTADN</sequence>
<evidence type="ECO:0000313" key="3">
    <source>
        <dbReference type="EMBL" id="KEJ82462.1"/>
    </source>
</evidence>
<dbReference type="Gene3D" id="1.20.120.850">
    <property type="entry name" value="SWI2/SNF2 ATPases, N-terminal domain"/>
    <property type="match status" value="1"/>
</dbReference>
<dbReference type="PROSITE" id="PS51194">
    <property type="entry name" value="HELICASE_CTER"/>
    <property type="match status" value="1"/>
</dbReference>
<dbReference type="InterPro" id="IPR049730">
    <property type="entry name" value="SNF2/RAD54-like_C"/>
</dbReference>
<dbReference type="GO" id="GO:0016787">
    <property type="term" value="F:hydrolase activity"/>
    <property type="evidence" value="ECO:0007669"/>
    <property type="project" value="UniProtKB-KW"/>
</dbReference>
<dbReference type="SUPFAM" id="SSF52540">
    <property type="entry name" value="P-loop containing nucleoside triphosphate hydrolases"/>
    <property type="match status" value="1"/>
</dbReference>
<dbReference type="InterPro" id="IPR050496">
    <property type="entry name" value="SNF2_RAD54_helicase_repair"/>
</dbReference>
<keyword evidence="1" id="KW-0378">Hydrolase</keyword>
<reference evidence="4" key="1">
    <citation type="journal article" date="2014" name="Cell">
        <title>The Architecture of a Scrambled Genome Reveals Massive Levels of Genomic Rearrangement during Development.</title>
        <authorList>
            <person name="Chen X."/>
            <person name="Bracht J.R."/>
            <person name="Goldman A.D."/>
            <person name="Dolzhenko E."/>
            <person name="Clay D.M."/>
            <person name="Swart E.C."/>
            <person name="Perlman D.H."/>
            <person name="Doak T.G."/>
            <person name="Stuart A."/>
            <person name="Amemiya C.T."/>
            <person name="Sebra R.P."/>
            <person name="Landweber L.F."/>
        </authorList>
    </citation>
    <scope>NUCLEOTIDE SEQUENCE [LARGE SCALE GENOMIC DNA]</scope>
    <source>
        <strain evidence="4">JRB310</strain>
    </source>
</reference>
<organism evidence="3 4">
    <name type="scientific">Oxytricha trifallax</name>
    <dbReference type="NCBI Taxonomy" id="1172189"/>
    <lineage>
        <taxon>Eukaryota</taxon>
        <taxon>Sar</taxon>
        <taxon>Alveolata</taxon>
        <taxon>Ciliophora</taxon>
        <taxon>Intramacronucleata</taxon>
        <taxon>Spirotrichea</taxon>
        <taxon>Stichotrichia</taxon>
        <taxon>Sporadotrichida</taxon>
        <taxon>Oxytrichidae</taxon>
        <taxon>Oxytrichinae</taxon>
        <taxon>Oxytricha</taxon>
    </lineage>
</organism>
<comment type="caution">
    <text evidence="3">The sequence shown here is derived from an EMBL/GenBank/DDBJ whole genome shotgun (WGS) entry which is preliminary data.</text>
</comment>
<name>A0A073IAM9_9SPIT</name>
<accession>A0A073IAM9</accession>
<protein>
    <submittedName>
        <fullName evidence="3">DNA excision repair protein ERCC-6-like protein</fullName>
    </submittedName>
</protein>
<keyword evidence="4" id="KW-1185">Reference proteome</keyword>
<dbReference type="Pfam" id="PF00271">
    <property type="entry name" value="Helicase_C"/>
    <property type="match status" value="1"/>
</dbReference>
<proteinExistence type="predicted"/>
<dbReference type="Gene3D" id="3.40.50.300">
    <property type="entry name" value="P-loop containing nucleotide triphosphate hydrolases"/>
    <property type="match status" value="1"/>
</dbReference>
<dbReference type="PANTHER" id="PTHR45629:SF7">
    <property type="entry name" value="DNA EXCISION REPAIR PROTEIN ERCC-6-RELATED"/>
    <property type="match status" value="1"/>
</dbReference>
<feature type="domain" description="Helicase C-terminal" evidence="2">
    <location>
        <begin position="1"/>
        <end position="91"/>
    </location>
</feature>
<evidence type="ECO:0000256" key="1">
    <source>
        <dbReference type="ARBA" id="ARBA00022801"/>
    </source>
</evidence>
<dbReference type="InterPro" id="IPR001650">
    <property type="entry name" value="Helicase_C-like"/>
</dbReference>
<dbReference type="Proteomes" id="UP000053232">
    <property type="component" value="Unassembled WGS sequence"/>
</dbReference>
<dbReference type="AlphaFoldDB" id="A0A073IAM9"/>
<dbReference type="PANTHER" id="PTHR45629">
    <property type="entry name" value="SNF2/RAD54 FAMILY MEMBER"/>
    <property type="match status" value="1"/>
</dbReference>
<evidence type="ECO:0000313" key="4">
    <source>
        <dbReference type="Proteomes" id="UP000053232"/>
    </source>
</evidence>
<dbReference type="InterPro" id="IPR027417">
    <property type="entry name" value="P-loop_NTPase"/>
</dbReference>
<dbReference type="CDD" id="cd18793">
    <property type="entry name" value="SF2_C_SNF"/>
    <property type="match status" value="1"/>
</dbReference>